<comment type="caution">
    <text evidence="1">The sequence shown here is derived from an EMBL/GenBank/DDBJ whole genome shotgun (WGS) entry which is preliminary data.</text>
</comment>
<sequence>MLMLRRVSQGRRNVCRQCIRSQHSLARGERPNQRWAGEGADKASRHAEWEDHADKIRTGAQQSMLSVLEQRGFVKDVAGGRETLDWLLTEKRIGVYVGVDPTAPSLHVGHLLPLMALYWMYLHGYHTVSLLGGGTVQIGDPSGRTTARSRQGVDVQTMNIESIRRQLDKLWTHVKCLGIKHHYPSEISRKQEILNNRTWLEKLNAVELMRDLGSGMRLGTMLSRDSVKLRMESGEGMAISEFSYPLFQAYDWWSMYQNQGVQLQIGGSDQYGNICAGMDAVSHMRKIRRLDSPQQEEEDPRLAAYGLTTPLLTTASGEKFGKSAGNAVWLDKTMMNSFDLYQYFMRTADADIERYLKLFTFLPLDQISLLVEKQRKDASKRIAQHVLAKEIVELAHGAADAKKAETAHKEAFSHGTNTFSLGALRNTLGTADPSAGLGAQKQNLSPFDFQLLEYKRAYAASSTIQPTSTSSTSSQTKQESVITLPLSILQPGSFPRVLHAAGLASTKSEAHRLIAKKGAYVVVPNSGSVESPTSLRWMPIESSSTVNPQHYLIDFEALVLRSGKSRIQVVKIVNDEQFEKLGLDTKANTESAKDKLEQEAKDDVKEERSKRGDKAESGAKIIPGEDVPFQPS</sequence>
<protein>
    <submittedName>
        <fullName evidence="1">Uncharacterized protein</fullName>
    </submittedName>
</protein>
<name>A0ACC2I4R8_9PLEO</name>
<evidence type="ECO:0000313" key="1">
    <source>
        <dbReference type="EMBL" id="KAJ8110290.1"/>
    </source>
</evidence>
<evidence type="ECO:0000313" key="2">
    <source>
        <dbReference type="Proteomes" id="UP001153331"/>
    </source>
</evidence>
<gene>
    <name evidence="1" type="ORF">OPT61_g6831</name>
</gene>
<organism evidence="1 2">
    <name type="scientific">Boeremia exigua</name>
    <dbReference type="NCBI Taxonomy" id="749465"/>
    <lineage>
        <taxon>Eukaryota</taxon>
        <taxon>Fungi</taxon>
        <taxon>Dikarya</taxon>
        <taxon>Ascomycota</taxon>
        <taxon>Pezizomycotina</taxon>
        <taxon>Dothideomycetes</taxon>
        <taxon>Pleosporomycetidae</taxon>
        <taxon>Pleosporales</taxon>
        <taxon>Pleosporineae</taxon>
        <taxon>Didymellaceae</taxon>
        <taxon>Boeremia</taxon>
    </lineage>
</organism>
<accession>A0ACC2I4R8</accession>
<keyword evidence="2" id="KW-1185">Reference proteome</keyword>
<dbReference type="EMBL" id="JAPHNI010000515">
    <property type="protein sequence ID" value="KAJ8110290.1"/>
    <property type="molecule type" value="Genomic_DNA"/>
</dbReference>
<proteinExistence type="predicted"/>
<reference evidence="1" key="1">
    <citation type="submission" date="2022-11" db="EMBL/GenBank/DDBJ databases">
        <title>Genome Sequence of Boeremia exigua.</title>
        <authorList>
            <person name="Buettner E."/>
        </authorList>
    </citation>
    <scope>NUCLEOTIDE SEQUENCE</scope>
    <source>
        <strain evidence="1">CU02</strain>
    </source>
</reference>
<dbReference type="Proteomes" id="UP001153331">
    <property type="component" value="Unassembled WGS sequence"/>
</dbReference>